<evidence type="ECO:0000256" key="1">
    <source>
        <dbReference type="SAM" id="MobiDB-lite"/>
    </source>
</evidence>
<dbReference type="RefSeq" id="WP_075048722.1">
    <property type="nucleotide sequence ID" value="NZ_CP012328.1"/>
</dbReference>
<dbReference type="PATRIC" id="fig|216946.3.peg.941"/>
<evidence type="ECO:0000313" key="4">
    <source>
        <dbReference type="Proteomes" id="UP000067243"/>
    </source>
</evidence>
<keyword evidence="2" id="KW-0472">Membrane</keyword>
<keyword evidence="2" id="KW-1133">Transmembrane helix</keyword>
<sequence>MNLPYWVILILLLIAIVLYFIIPWKKIRDAKSKKSKKVNEPKELNESNTDKNENIEVTNEQKPIMGIFNGFGNKQALRNKVLVYVKEEKSSCDLCIPFEGKVISLEKFDTDYITMSEAISKGYHHIGCKHIDINYYPNKTLIPESKYKKFDKQKHHNKVLELFKLEQEIRNLKYRIENEQSTDTLKDELKLKIKKLKDFCKANSIKHDSSRLNPYLPDNIKFSSDNLF</sequence>
<keyword evidence="4" id="KW-1185">Reference proteome</keyword>
<organism evidence="3 4">
    <name type="scientific">Spiroplasma turonicum</name>
    <dbReference type="NCBI Taxonomy" id="216946"/>
    <lineage>
        <taxon>Bacteria</taxon>
        <taxon>Bacillati</taxon>
        <taxon>Mycoplasmatota</taxon>
        <taxon>Mollicutes</taxon>
        <taxon>Entomoplasmatales</taxon>
        <taxon>Spiroplasmataceae</taxon>
        <taxon>Spiroplasma</taxon>
    </lineage>
</organism>
<gene>
    <name evidence="3" type="ORF">STURON_00911</name>
</gene>
<evidence type="ECO:0000256" key="2">
    <source>
        <dbReference type="SAM" id="Phobius"/>
    </source>
</evidence>
<evidence type="ECO:0008006" key="5">
    <source>
        <dbReference type="Google" id="ProtNLM"/>
    </source>
</evidence>
<dbReference type="AlphaFoldDB" id="A0A0K1P8D2"/>
<keyword evidence="2" id="KW-0812">Transmembrane</keyword>
<feature type="transmembrane region" description="Helical" evidence="2">
    <location>
        <begin position="6"/>
        <end position="24"/>
    </location>
</feature>
<dbReference type="KEGG" id="stur:STURON_00911"/>
<feature type="compositionally biased region" description="Basic and acidic residues" evidence="1">
    <location>
        <begin position="35"/>
        <end position="54"/>
    </location>
</feature>
<protein>
    <recommendedName>
        <fullName evidence="5">Transmembrane protein</fullName>
    </recommendedName>
</protein>
<name>A0A0K1P8D2_9MOLU</name>
<dbReference type="EMBL" id="CP012328">
    <property type="protein sequence ID" value="AKU80157.1"/>
    <property type="molecule type" value="Genomic_DNA"/>
</dbReference>
<dbReference type="Proteomes" id="UP000067243">
    <property type="component" value="Chromosome"/>
</dbReference>
<reference evidence="3 4" key="1">
    <citation type="journal article" date="2015" name="Genome Announc.">
        <title>Complete Genome Sequence of Spiroplasma turonicum Strain Tab4cT, a Parasite of a Horse Fly, Haematopota sp. (Diptera: Tabanidae).</title>
        <authorList>
            <person name="Davis R.E."/>
            <person name="Shao J."/>
            <person name="Zhao Y."/>
            <person name="Gasparich G.E."/>
            <person name="Gaynor B.J."/>
            <person name="Donofrio N."/>
        </authorList>
    </citation>
    <scope>NUCLEOTIDE SEQUENCE [LARGE SCALE GENOMIC DNA]</scope>
    <source>
        <strain evidence="3 4">Tab4c</strain>
    </source>
</reference>
<proteinExistence type="predicted"/>
<accession>A0A0K1P8D2</accession>
<evidence type="ECO:0000313" key="3">
    <source>
        <dbReference type="EMBL" id="AKU80157.1"/>
    </source>
</evidence>
<dbReference type="STRING" id="216946.STURO_v1c09060"/>
<feature type="region of interest" description="Disordered" evidence="1">
    <location>
        <begin position="35"/>
        <end position="56"/>
    </location>
</feature>
<dbReference type="OrthoDB" id="389145at2"/>